<dbReference type="Proteomes" id="UP001060414">
    <property type="component" value="Chromosome"/>
</dbReference>
<protein>
    <submittedName>
        <fullName evidence="3">Uncharacterized protein</fullName>
    </submittedName>
</protein>
<keyword evidence="4" id="KW-1185">Reference proteome</keyword>
<dbReference type="EMBL" id="CP092109">
    <property type="protein sequence ID" value="UWZ79842.1"/>
    <property type="molecule type" value="Genomic_DNA"/>
</dbReference>
<keyword evidence="2" id="KW-0732">Signal</keyword>
<keyword evidence="1" id="KW-0472">Membrane</keyword>
<feature type="transmembrane region" description="Helical" evidence="1">
    <location>
        <begin position="30"/>
        <end position="55"/>
    </location>
</feature>
<accession>A0ABY5ZL02</accession>
<evidence type="ECO:0000256" key="1">
    <source>
        <dbReference type="SAM" id="Phobius"/>
    </source>
</evidence>
<proteinExistence type="predicted"/>
<reference evidence="3" key="1">
    <citation type="journal article" date="2022" name="Environ. Microbiol.">
        <title>Geoalkalibacter halelectricus SAP #1 sp. nov. possessing extracellular electron transfer and mineral#reducing capabilities from a haloalkaline environment.</title>
        <authorList>
            <person name="Yadav S."/>
            <person name="Singh R."/>
            <person name="Sundharam S.S."/>
            <person name="Chaudhary S."/>
            <person name="Krishnamurthi S."/>
            <person name="Patil S.A."/>
        </authorList>
    </citation>
    <scope>NUCLEOTIDE SEQUENCE</scope>
    <source>
        <strain evidence="3">SAP-1</strain>
    </source>
</reference>
<feature type="signal peptide" evidence="2">
    <location>
        <begin position="1"/>
        <end position="20"/>
    </location>
</feature>
<name>A0ABY5ZL02_9BACT</name>
<evidence type="ECO:0000313" key="3">
    <source>
        <dbReference type="EMBL" id="UWZ79842.1"/>
    </source>
</evidence>
<organism evidence="3 4">
    <name type="scientific">Geoalkalibacter halelectricus</name>
    <dbReference type="NCBI Taxonomy" id="2847045"/>
    <lineage>
        <taxon>Bacteria</taxon>
        <taxon>Pseudomonadati</taxon>
        <taxon>Thermodesulfobacteriota</taxon>
        <taxon>Desulfuromonadia</taxon>
        <taxon>Desulfuromonadales</taxon>
        <taxon>Geoalkalibacteraceae</taxon>
        <taxon>Geoalkalibacter</taxon>
    </lineage>
</organism>
<evidence type="ECO:0000256" key="2">
    <source>
        <dbReference type="SAM" id="SignalP"/>
    </source>
</evidence>
<feature type="chain" id="PRO_5045465261" evidence="2">
    <location>
        <begin position="21"/>
        <end position="75"/>
    </location>
</feature>
<keyword evidence="1" id="KW-1133">Transmembrane helix</keyword>
<sequence>MKTLQWILIALLTCAGQALAGPVAPQVQSGWLIWIFCAFGALILVAQLIPGMVLLGSMLRGLYRPSPGSRESSPS</sequence>
<keyword evidence="1" id="KW-0812">Transmembrane</keyword>
<gene>
    <name evidence="3" type="ORF">L9S41_00235</name>
</gene>
<evidence type="ECO:0000313" key="4">
    <source>
        <dbReference type="Proteomes" id="UP001060414"/>
    </source>
</evidence>
<dbReference type="RefSeq" id="WP_260748193.1">
    <property type="nucleotide sequence ID" value="NZ_CP092109.1"/>
</dbReference>